<organism evidence="6 7">
    <name type="scientific">Paenibacillus borealis</name>
    <dbReference type="NCBI Taxonomy" id="160799"/>
    <lineage>
        <taxon>Bacteria</taxon>
        <taxon>Bacillati</taxon>
        <taxon>Bacillota</taxon>
        <taxon>Bacilli</taxon>
        <taxon>Bacillales</taxon>
        <taxon>Paenibacillaceae</taxon>
        <taxon>Paenibacillus</taxon>
    </lineage>
</organism>
<evidence type="ECO:0000256" key="2">
    <source>
        <dbReference type="ARBA" id="ARBA00023015"/>
    </source>
</evidence>
<keyword evidence="1" id="KW-0678">Repressor</keyword>
<feature type="domain" description="HTH merR-type" evidence="5">
    <location>
        <begin position="1"/>
        <end position="70"/>
    </location>
</feature>
<dbReference type="InterPro" id="IPR009061">
    <property type="entry name" value="DNA-bd_dom_put_sf"/>
</dbReference>
<dbReference type="Proteomes" id="UP000187412">
    <property type="component" value="Unassembled WGS sequence"/>
</dbReference>
<dbReference type="PANTHER" id="PTHR30204">
    <property type="entry name" value="REDOX-CYCLING DRUG-SENSING TRANSCRIPTIONAL ACTIVATOR SOXR"/>
    <property type="match status" value="1"/>
</dbReference>
<accession>A0ABX3H7P9</accession>
<name>A0ABX3H7P9_PAEBO</name>
<dbReference type="CDD" id="cd00592">
    <property type="entry name" value="HTH_MerR-like"/>
    <property type="match status" value="1"/>
</dbReference>
<dbReference type="SMART" id="SM00422">
    <property type="entry name" value="HTH_MERR"/>
    <property type="match status" value="1"/>
</dbReference>
<dbReference type="RefSeq" id="WP_076111776.1">
    <property type="nucleotide sequence ID" value="NZ_MPTB01000021.1"/>
</dbReference>
<evidence type="ECO:0000256" key="4">
    <source>
        <dbReference type="ARBA" id="ARBA00023163"/>
    </source>
</evidence>
<keyword evidence="2" id="KW-0805">Transcription regulation</keyword>
<dbReference type="PROSITE" id="PS50937">
    <property type="entry name" value="HTH_MERR_2"/>
    <property type="match status" value="1"/>
</dbReference>
<keyword evidence="4" id="KW-0804">Transcription</keyword>
<reference evidence="6 7" key="1">
    <citation type="submission" date="2016-10" db="EMBL/GenBank/DDBJ databases">
        <title>Paenibacillus species isolates.</title>
        <authorList>
            <person name="Beno S.M."/>
        </authorList>
    </citation>
    <scope>NUCLEOTIDE SEQUENCE [LARGE SCALE GENOMIC DNA]</scope>
    <source>
        <strain evidence="6 7">FSL H7-0744</strain>
    </source>
</reference>
<dbReference type="Gene3D" id="1.10.1660.10">
    <property type="match status" value="1"/>
</dbReference>
<comment type="caution">
    <text evidence="6">The sequence shown here is derived from an EMBL/GenBank/DDBJ whole genome shotgun (WGS) entry which is preliminary data.</text>
</comment>
<evidence type="ECO:0000259" key="5">
    <source>
        <dbReference type="PROSITE" id="PS50937"/>
    </source>
</evidence>
<protein>
    <recommendedName>
        <fullName evidence="5">HTH merR-type domain-containing protein</fullName>
    </recommendedName>
</protein>
<dbReference type="SUPFAM" id="SSF46955">
    <property type="entry name" value="Putative DNA-binding domain"/>
    <property type="match status" value="1"/>
</dbReference>
<dbReference type="PANTHER" id="PTHR30204:SF69">
    <property type="entry name" value="MERR-FAMILY TRANSCRIPTIONAL REGULATOR"/>
    <property type="match status" value="1"/>
</dbReference>
<evidence type="ECO:0000256" key="3">
    <source>
        <dbReference type="ARBA" id="ARBA00023125"/>
    </source>
</evidence>
<gene>
    <name evidence="6" type="ORF">BSK56_17135</name>
</gene>
<evidence type="ECO:0000313" key="6">
    <source>
        <dbReference type="EMBL" id="OMD46250.1"/>
    </source>
</evidence>
<dbReference type="Pfam" id="PF13411">
    <property type="entry name" value="MerR_1"/>
    <property type="match status" value="1"/>
</dbReference>
<sequence length="261" mass="30624">MYTIGQIANIMGISKDKLRYYEEKEILTPIQNDENNYRQYDFKDIDTVLAIEFYRSLDLEFKAIQKLCKESDIKDMQGILDEKHNEIIQNIARLNTIAHRIEKAKKDCNDIEKHLNNYSIRPMAPIKILGEISDFRAYKEFDVIHNNRNQLAEEPIFKSLKRYILFNEEGIQSNTMLVTKDIEADNAVGETDILDYEKCIYTIVEDGVQYEDVMEDNFLKGEKWMDANNYKHKGIVIIGMLLVGYHEGILKSYLEVYIPIE</sequence>
<evidence type="ECO:0000256" key="1">
    <source>
        <dbReference type="ARBA" id="ARBA00022491"/>
    </source>
</evidence>
<keyword evidence="3" id="KW-0238">DNA-binding</keyword>
<proteinExistence type="predicted"/>
<keyword evidence="7" id="KW-1185">Reference proteome</keyword>
<dbReference type="EMBL" id="MPTB01000021">
    <property type="protein sequence ID" value="OMD46250.1"/>
    <property type="molecule type" value="Genomic_DNA"/>
</dbReference>
<dbReference type="InterPro" id="IPR047057">
    <property type="entry name" value="MerR_fam"/>
</dbReference>
<evidence type="ECO:0000313" key="7">
    <source>
        <dbReference type="Proteomes" id="UP000187412"/>
    </source>
</evidence>
<dbReference type="InterPro" id="IPR000551">
    <property type="entry name" value="MerR-type_HTH_dom"/>
</dbReference>